<feature type="domain" description="IMS import disulfide relay-system CHCH-CHCH-like Cx9C" evidence="1">
    <location>
        <begin position="6"/>
        <end position="50"/>
    </location>
</feature>
<accession>A0ABQ9E6M8</accession>
<name>A0ABQ9E6M8_TEGGR</name>
<protein>
    <recommendedName>
        <fullName evidence="1">IMS import disulfide relay-system CHCH-CHCH-like Cx9C domain-containing protein</fullName>
    </recommendedName>
</protein>
<dbReference type="EMBL" id="JARBDR010000919">
    <property type="protein sequence ID" value="KAJ8299969.1"/>
    <property type="molecule type" value="Genomic_DNA"/>
</dbReference>
<dbReference type="Gene3D" id="1.10.287.2900">
    <property type="match status" value="2"/>
</dbReference>
<dbReference type="Proteomes" id="UP001217089">
    <property type="component" value="Unassembled WGS sequence"/>
</dbReference>
<dbReference type="InterPro" id="IPR052848">
    <property type="entry name" value="CHCH_domain-containing_protein"/>
</dbReference>
<reference evidence="2 3" key="1">
    <citation type="submission" date="2022-12" db="EMBL/GenBank/DDBJ databases">
        <title>Chromosome-level genome of Tegillarca granosa.</title>
        <authorList>
            <person name="Kim J."/>
        </authorList>
    </citation>
    <scope>NUCLEOTIDE SEQUENCE [LARGE SCALE GENOMIC DNA]</scope>
    <source>
        <strain evidence="2">Teg-2019</strain>
        <tissue evidence="2">Adductor muscle</tissue>
    </source>
</reference>
<dbReference type="Pfam" id="PF16860">
    <property type="entry name" value="CX9C"/>
    <property type="match status" value="1"/>
</dbReference>
<evidence type="ECO:0000313" key="2">
    <source>
        <dbReference type="EMBL" id="KAJ8299969.1"/>
    </source>
</evidence>
<keyword evidence="3" id="KW-1185">Reference proteome</keyword>
<dbReference type="InterPro" id="IPR031731">
    <property type="entry name" value="CX9C"/>
</dbReference>
<dbReference type="PANTHER" id="PTHR47106">
    <property type="entry name" value="COILED-COIL-HELIX-COILED-COIL-HELIX DOMAIN-CONTAINING PROTEIN 5"/>
    <property type="match status" value="1"/>
</dbReference>
<gene>
    <name evidence="2" type="ORF">KUTeg_021488</name>
</gene>
<proteinExistence type="predicted"/>
<evidence type="ECO:0000313" key="3">
    <source>
        <dbReference type="Proteomes" id="UP001217089"/>
    </source>
</evidence>
<sequence length="102" mass="12052">MSILSMDLIDKNCHRYLELYKKCVEEYPDTWHLDCQKPRNKLTKCAEMNPLVTLVRSRCSKHLELYDSCSKENPKDYDQVCVKHYNDFNKCAEQVVSEDGKT</sequence>
<organism evidence="2 3">
    <name type="scientific">Tegillarca granosa</name>
    <name type="common">Malaysian cockle</name>
    <name type="synonym">Anadara granosa</name>
    <dbReference type="NCBI Taxonomy" id="220873"/>
    <lineage>
        <taxon>Eukaryota</taxon>
        <taxon>Metazoa</taxon>
        <taxon>Spiralia</taxon>
        <taxon>Lophotrochozoa</taxon>
        <taxon>Mollusca</taxon>
        <taxon>Bivalvia</taxon>
        <taxon>Autobranchia</taxon>
        <taxon>Pteriomorphia</taxon>
        <taxon>Arcoida</taxon>
        <taxon>Arcoidea</taxon>
        <taxon>Arcidae</taxon>
        <taxon>Tegillarca</taxon>
    </lineage>
</organism>
<comment type="caution">
    <text evidence="2">The sequence shown here is derived from an EMBL/GenBank/DDBJ whole genome shotgun (WGS) entry which is preliminary data.</text>
</comment>
<dbReference type="PANTHER" id="PTHR47106:SF1">
    <property type="entry name" value="COILED-COIL-HELIX-COILED-COIL-HELIX DOMAIN-CONTAINING PROTEIN 5"/>
    <property type="match status" value="1"/>
</dbReference>
<evidence type="ECO:0000259" key="1">
    <source>
        <dbReference type="Pfam" id="PF16860"/>
    </source>
</evidence>